<evidence type="ECO:0000313" key="2">
    <source>
        <dbReference type="EMBL" id="KAF4951169.1"/>
    </source>
</evidence>
<proteinExistence type="predicted"/>
<dbReference type="Gene3D" id="3.40.50.1820">
    <property type="entry name" value="alpha/beta hydrolase"/>
    <property type="match status" value="1"/>
</dbReference>
<feature type="domain" description="AB hydrolase-1" evidence="1">
    <location>
        <begin position="8"/>
        <end position="233"/>
    </location>
</feature>
<dbReference type="InterPro" id="IPR000073">
    <property type="entry name" value="AB_hydrolase_1"/>
</dbReference>
<dbReference type="Pfam" id="PF12697">
    <property type="entry name" value="Abhydrolase_6"/>
    <property type="match status" value="1"/>
</dbReference>
<dbReference type="OrthoDB" id="1263307at2759"/>
<dbReference type="SUPFAM" id="SSF53474">
    <property type="entry name" value="alpha/beta-Hydrolases"/>
    <property type="match status" value="1"/>
</dbReference>
<dbReference type="AlphaFoldDB" id="A0A8H4WVC1"/>
<keyword evidence="3" id="KW-1185">Reference proteome</keyword>
<evidence type="ECO:0000313" key="3">
    <source>
        <dbReference type="Proteomes" id="UP000604273"/>
    </source>
</evidence>
<reference evidence="2" key="2">
    <citation type="submission" date="2020-05" db="EMBL/GenBank/DDBJ databases">
        <authorList>
            <person name="Kim H.-S."/>
            <person name="Proctor R.H."/>
            <person name="Brown D.W."/>
        </authorList>
    </citation>
    <scope>NUCLEOTIDE SEQUENCE</scope>
    <source>
        <strain evidence="2">NRRL 45417</strain>
    </source>
</reference>
<dbReference type="InterPro" id="IPR029058">
    <property type="entry name" value="AB_hydrolase_fold"/>
</dbReference>
<dbReference type="InterPro" id="IPR052897">
    <property type="entry name" value="Sec-Metab_Biosynth_Hydrolase"/>
</dbReference>
<comment type="caution">
    <text evidence="2">The sequence shown here is derived from an EMBL/GenBank/DDBJ whole genome shotgun (WGS) entry which is preliminary data.</text>
</comment>
<sequence>MNPASFCVIFVPGAWHPASVFKAVGDLLEQSGINVDYVDLPSVGADPPAADFTPDVKAIQQAISQAVSKHQKVILVAHSYGGIPSAEAIGAFVSGGAVAHFVLCCSFIIPKDKSLIAAFGGQDLPSWWDISEDKLSVKASTPEKIFYNDLSPEQVASIVPILEPHSYQVFHTPLTNEGWRQVPTTYIYCSLDSAIPIHVQKIMVEKTANGVGINTEEINAGHSPFINVPNAVASCIQKIIK</sequence>
<dbReference type="PANTHER" id="PTHR37017">
    <property type="entry name" value="AB HYDROLASE-1 DOMAIN-CONTAINING PROTEIN-RELATED"/>
    <property type="match status" value="1"/>
</dbReference>
<reference evidence="2" key="1">
    <citation type="journal article" date="2020" name="BMC Genomics">
        <title>Correction to: Identification and distribution of gene clusters required for synthesis of sphingolipid metabolism inhibitors in diverse species of the filamentous fungus Fusarium.</title>
        <authorList>
            <person name="Kim H.S."/>
            <person name="Lohmar J.M."/>
            <person name="Busman M."/>
            <person name="Brown D.W."/>
            <person name="Naumann T.A."/>
            <person name="Divon H.H."/>
            <person name="Lysoe E."/>
            <person name="Uhlig S."/>
            <person name="Proctor R.H."/>
        </authorList>
    </citation>
    <scope>NUCLEOTIDE SEQUENCE</scope>
    <source>
        <strain evidence="2">NRRL 45417</strain>
    </source>
</reference>
<protein>
    <recommendedName>
        <fullName evidence="1">AB hydrolase-1 domain-containing protein</fullName>
    </recommendedName>
</protein>
<organism evidence="2 3">
    <name type="scientific">Fusarium gaditjirri</name>
    <dbReference type="NCBI Taxonomy" id="282569"/>
    <lineage>
        <taxon>Eukaryota</taxon>
        <taxon>Fungi</taxon>
        <taxon>Dikarya</taxon>
        <taxon>Ascomycota</taxon>
        <taxon>Pezizomycotina</taxon>
        <taxon>Sordariomycetes</taxon>
        <taxon>Hypocreomycetidae</taxon>
        <taxon>Hypocreales</taxon>
        <taxon>Nectriaceae</taxon>
        <taxon>Fusarium</taxon>
        <taxon>Fusarium nisikadoi species complex</taxon>
    </lineage>
</organism>
<evidence type="ECO:0000259" key="1">
    <source>
        <dbReference type="Pfam" id="PF12697"/>
    </source>
</evidence>
<dbReference type="PANTHER" id="PTHR37017:SF11">
    <property type="entry name" value="ESTERASE_LIPASE_THIOESTERASE DOMAIN-CONTAINING PROTEIN"/>
    <property type="match status" value="1"/>
</dbReference>
<dbReference type="Proteomes" id="UP000604273">
    <property type="component" value="Unassembled WGS sequence"/>
</dbReference>
<gene>
    <name evidence="2" type="ORF">FGADI_7659</name>
</gene>
<accession>A0A8H4WVC1</accession>
<dbReference type="EMBL" id="JABFAI010000186">
    <property type="protein sequence ID" value="KAF4951169.1"/>
    <property type="molecule type" value="Genomic_DNA"/>
</dbReference>
<name>A0A8H4WVC1_9HYPO</name>